<evidence type="ECO:0000256" key="1">
    <source>
        <dbReference type="SAM" id="Phobius"/>
    </source>
</evidence>
<dbReference type="AlphaFoldDB" id="A0A4V2JFB0"/>
<accession>A0A4V2JFB0</accession>
<evidence type="ECO:0000313" key="4">
    <source>
        <dbReference type="Proteomes" id="UP000292120"/>
    </source>
</evidence>
<keyword evidence="1" id="KW-0812">Transmembrane</keyword>
<feature type="transmembrane region" description="Helical" evidence="1">
    <location>
        <begin position="139"/>
        <end position="160"/>
    </location>
</feature>
<evidence type="ECO:0000259" key="2">
    <source>
        <dbReference type="Pfam" id="PF05232"/>
    </source>
</evidence>
<keyword evidence="1" id="KW-1133">Transmembrane helix</keyword>
<dbReference type="Pfam" id="PF05232">
    <property type="entry name" value="BTP"/>
    <property type="match status" value="2"/>
</dbReference>
<keyword evidence="1" id="KW-0472">Membrane</keyword>
<feature type="domain" description="Chlorhexidine efflux transporter" evidence="2">
    <location>
        <begin position="31"/>
        <end position="93"/>
    </location>
</feature>
<dbReference type="InterPro" id="IPR058208">
    <property type="entry name" value="PACE"/>
</dbReference>
<keyword evidence="4" id="KW-1185">Reference proteome</keyword>
<sequence>MTSRPLGLEDSRPVVLNERADSAALLTRLTGLKRRIVHAASFEVLAIVLASGLMALAQLASPSQGLMLSAVLSLIAMAWNMAFNALFEHWEARQADTRRTLKRRLVHTAGFEGGLVLWTVPVIAWMLDMHWWQALVTDLGLMLFFLVYTFVFNWAFDLLFGLPDLGQAPPPANP</sequence>
<gene>
    <name evidence="3" type="ORF">EYS42_16310</name>
</gene>
<feature type="transmembrane region" description="Helical" evidence="1">
    <location>
        <begin position="66"/>
        <end position="87"/>
    </location>
</feature>
<dbReference type="NCBIfam" id="NF033664">
    <property type="entry name" value="PACE_transport"/>
    <property type="match status" value="1"/>
</dbReference>
<feature type="domain" description="Chlorhexidine efflux transporter" evidence="2">
    <location>
        <begin position="99"/>
        <end position="161"/>
    </location>
</feature>
<dbReference type="InterPro" id="IPR007896">
    <property type="entry name" value="BTP_bacteria"/>
</dbReference>
<evidence type="ECO:0000313" key="3">
    <source>
        <dbReference type="EMBL" id="TBO27672.1"/>
    </source>
</evidence>
<organism evidence="3 4">
    <name type="scientific">Aquabacterium lacunae</name>
    <dbReference type="NCBI Taxonomy" id="2528630"/>
    <lineage>
        <taxon>Bacteria</taxon>
        <taxon>Pseudomonadati</taxon>
        <taxon>Pseudomonadota</taxon>
        <taxon>Betaproteobacteria</taxon>
        <taxon>Burkholderiales</taxon>
        <taxon>Aquabacterium</taxon>
    </lineage>
</organism>
<dbReference type="OrthoDB" id="1631120at2"/>
<proteinExistence type="predicted"/>
<feature type="transmembrane region" description="Helical" evidence="1">
    <location>
        <begin position="108"/>
        <end position="127"/>
    </location>
</feature>
<protein>
    <submittedName>
        <fullName evidence="3">PACE efflux transporter</fullName>
    </submittedName>
</protein>
<comment type="caution">
    <text evidence="3">The sequence shown here is derived from an EMBL/GenBank/DDBJ whole genome shotgun (WGS) entry which is preliminary data.</text>
</comment>
<dbReference type="Proteomes" id="UP000292120">
    <property type="component" value="Unassembled WGS sequence"/>
</dbReference>
<reference evidence="3 4" key="1">
    <citation type="submission" date="2019-02" db="EMBL/GenBank/DDBJ databases">
        <title>Aquabacterium sp. strain KMB7.</title>
        <authorList>
            <person name="Chen W.-M."/>
        </authorList>
    </citation>
    <scope>NUCLEOTIDE SEQUENCE [LARGE SCALE GENOMIC DNA]</scope>
    <source>
        <strain evidence="3 4">KMB7</strain>
    </source>
</reference>
<dbReference type="EMBL" id="SIXI01000009">
    <property type="protein sequence ID" value="TBO27672.1"/>
    <property type="molecule type" value="Genomic_DNA"/>
</dbReference>
<name>A0A4V2JFB0_9BURK</name>
<feature type="transmembrane region" description="Helical" evidence="1">
    <location>
        <begin position="36"/>
        <end position="60"/>
    </location>
</feature>